<comment type="caution">
    <text evidence="2">The sequence shown here is derived from an EMBL/GenBank/DDBJ whole genome shotgun (WGS) entry which is preliminary data.</text>
</comment>
<proteinExistence type="predicted"/>
<feature type="chain" id="PRO_5046935178" evidence="1">
    <location>
        <begin position="34"/>
        <end position="1418"/>
    </location>
</feature>
<name>A0ABR9W968_9BACT</name>
<dbReference type="EMBL" id="JACYGY010000001">
    <property type="protein sequence ID" value="MBE9462013.1"/>
    <property type="molecule type" value="Genomic_DNA"/>
</dbReference>
<feature type="signal peptide" evidence="1">
    <location>
        <begin position="1"/>
        <end position="33"/>
    </location>
</feature>
<reference evidence="3" key="1">
    <citation type="submission" date="2023-07" db="EMBL/GenBank/DDBJ databases">
        <title>Dyadobacter sp. nov 'subterranea' isolated from contaminted grondwater.</title>
        <authorList>
            <person name="Szabo I."/>
            <person name="Al-Omari J."/>
            <person name="Szerdahelyi S.G."/>
            <person name="Rado J."/>
        </authorList>
    </citation>
    <scope>NUCLEOTIDE SEQUENCE [LARGE SCALE GENOMIC DNA]</scope>
    <source>
        <strain evidence="3">UP-52</strain>
    </source>
</reference>
<keyword evidence="3" id="KW-1185">Reference proteome</keyword>
<gene>
    <name evidence="2" type="ORF">IEE83_08970</name>
</gene>
<sequence>MKTNIFPSRIYNMLCRFLFLTTIMFSGVTQTFAETTWTGAINSDWNNAGNWSYGLPYPGQEVAIAASRHNPVIAAGVSVNIKAIAVQESALLTIQETASLTLDGSIGSPNSNYFGTSLVNLGEIVNSGSIIISPNTALGWYGINSQGNFTNQASGLISINRSTDTGLFVSAGNFTNKGNIVIGAQAEVGFHGIWNDGNFINSPGGTISIDRSSLRAIVNNSHTFATAGTITIGTNADVGENGIENRADLTIESCGKILLLRGQFYNETAKTTTNNGLVQITNKLVNKGSFTNNGVLEYFAVSGSVSNNQIIIGNTPAPIFTYPDGFTANIQGIFKDAQGTLSAGTLNSQNIFVHDESLPPGIQTLYAKVSLSSGNCPYIVPFTYNTFRSEAPETLTTWTGAISGNWNDAGNWSNGIPNTYSTTIIASTGVAASIGNGIAALAKSVEVQQGATLNIEADASLTLSYLSAYSTPFTFDYTAALNNLGTINNSGKLVSATSAGMYGVVNQGVFNNKPGAEIKIDDVTDTGLYNATGTFTNQASIIIGADASVGYHGIWNDAIFNNNEGSIQIDRSSLSALTNNADATKSIAATFNNLAAITLGAHVSPGNAGIENQSEFNNKTQGMIAIDQSTLYGLYHAAGVFTNDGSILLGSNASIGSSGMTSSANFINRGEILINRVSNFGFAQRSGNFDNYGTIRIGNIGSAGVNGLICDRTSNAVPIPSFFNYTGGAIYIDRTTESAMVAQNFTNTGDIVVGSIESPGLNGIITAWFDNKTGGHIQIDRANEIGIRSAGTFNNSARITIGGQAALGKDGITLLGTFNNLAGGDIHINRTAYIGLNVQSGTFNNTADLTIGDKSATGNWGIVAQGKLNNDGNINIDRAGQYAIYVFNGGFVSNSASIVIGANTSSGTHGIYNWSKFANNAGGDIRINRSTNIGLINFEADFTNDGSISIGDAYDVGVYGLVNRGTFKNNAGSQIHIDRSSDTGLYNYSIGSFENAGALTIGASAAVGVHGIFNETIFKNNEGGQIKIDRTALAALRNFNGTFSNFASIILGDQASLGTYGIRNQATFDNNSAGQIMVNNAAQGIFAEEKTFTNHGTVTIGQTTAIADLITQQGTGIFSNSDGGILKGTGAVAGNALQHAGGTLSPGYSPGIITFTGDQDFTSSIMDFEISGPGTPGVNFDQIIVNGTATLGGTLNLSSAYVPDKNDEIILLSATSISGTFGMVSGQSEKWQIIYTENTVKLRYFDPLPVTLINFTTRAFRRTVRLDWQTTSETNNSGFYIERSINARQWEEIGFLKGNGTAMGIRSYMFDDNSPKGGINYYRLRQVDLDGTMEYSHISACKVSKTSDELVIWADASRTAHIITDSPIQRVTVMSLSGQVIARSSESTTLDLSGGPSGIVLIQVWTEGEVITRKVILQ</sequence>
<evidence type="ECO:0000256" key="1">
    <source>
        <dbReference type="SAM" id="SignalP"/>
    </source>
</evidence>
<accession>A0ABR9W968</accession>
<protein>
    <submittedName>
        <fullName evidence="2">T9SS type A sorting domain-containing protein</fullName>
    </submittedName>
</protein>
<evidence type="ECO:0000313" key="3">
    <source>
        <dbReference type="Proteomes" id="UP000634134"/>
    </source>
</evidence>
<dbReference type="Proteomes" id="UP000634134">
    <property type="component" value="Unassembled WGS sequence"/>
</dbReference>
<keyword evidence="1" id="KW-0732">Signal</keyword>
<dbReference type="InterPro" id="IPR026444">
    <property type="entry name" value="Secre_tail"/>
</dbReference>
<dbReference type="RefSeq" id="WP_194120248.1">
    <property type="nucleotide sequence ID" value="NZ_JACYGY010000001.1"/>
</dbReference>
<organism evidence="2 3">
    <name type="scientific">Dyadobacter subterraneus</name>
    <dbReference type="NCBI Taxonomy" id="2773304"/>
    <lineage>
        <taxon>Bacteria</taxon>
        <taxon>Pseudomonadati</taxon>
        <taxon>Bacteroidota</taxon>
        <taxon>Cytophagia</taxon>
        <taxon>Cytophagales</taxon>
        <taxon>Spirosomataceae</taxon>
        <taxon>Dyadobacter</taxon>
    </lineage>
</organism>
<dbReference type="NCBIfam" id="TIGR04183">
    <property type="entry name" value="Por_Secre_tail"/>
    <property type="match status" value="1"/>
</dbReference>
<evidence type="ECO:0000313" key="2">
    <source>
        <dbReference type="EMBL" id="MBE9462013.1"/>
    </source>
</evidence>